<dbReference type="EMBL" id="LKHV02000001">
    <property type="protein sequence ID" value="MCS5709334.1"/>
    <property type="molecule type" value="Genomic_DNA"/>
</dbReference>
<dbReference type="EMBL" id="LKHV01000004">
    <property type="protein sequence ID" value="KRG18983.1"/>
    <property type="molecule type" value="Genomic_DNA"/>
</dbReference>
<dbReference type="SUPFAM" id="SSF103515">
    <property type="entry name" value="Autotransporter"/>
    <property type="match status" value="1"/>
</dbReference>
<feature type="signal peptide" evidence="1">
    <location>
        <begin position="1"/>
        <end position="26"/>
    </location>
</feature>
<name>A0A0Q9YR33_9GAMM</name>
<dbReference type="AlphaFoldDB" id="A0A0Q9YR33"/>
<dbReference type="InterPro" id="IPR005546">
    <property type="entry name" value="Autotransporte_beta"/>
</dbReference>
<dbReference type="PROSITE" id="PS51208">
    <property type="entry name" value="AUTOTRANSPORTER"/>
    <property type="match status" value="1"/>
</dbReference>
<keyword evidence="1" id="KW-0732">Signal</keyword>
<proteinExistence type="predicted"/>
<evidence type="ECO:0000313" key="5">
    <source>
        <dbReference type="Proteomes" id="UP000051494"/>
    </source>
</evidence>
<feature type="chain" id="PRO_5043129778" evidence="1">
    <location>
        <begin position="27"/>
        <end position="377"/>
    </location>
</feature>
<evidence type="ECO:0000259" key="2">
    <source>
        <dbReference type="PROSITE" id="PS51208"/>
    </source>
</evidence>
<accession>A0A0Q9YR33</accession>
<dbReference type="Proteomes" id="UP000051494">
    <property type="component" value="Unassembled WGS sequence"/>
</dbReference>
<reference evidence="3" key="1">
    <citation type="submission" date="2015-09" db="EMBL/GenBank/DDBJ databases">
        <title>Draft Genome Sequences of Two Novel Amoeba-resistant Intranuclear Bacteria, Candidatus Berkiella cookevillensis and Candidatus Berkiella aquae.</title>
        <authorList>
            <person name="Mehari Y.T."/>
            <person name="Arivett B.A."/>
            <person name="Farone A.L."/>
            <person name="Gunderson J.H."/>
            <person name="Farone M.B."/>
        </authorList>
    </citation>
    <scope>NUCLEOTIDE SEQUENCE [LARGE SCALE GENOMIC DNA]</scope>
    <source>
        <strain evidence="3">CC99</strain>
    </source>
</reference>
<protein>
    <submittedName>
        <fullName evidence="3">Autotransporter beta-domain protein</fullName>
    </submittedName>
    <submittedName>
        <fullName evidence="4">Autotransporter outer membrane beta-barrel domain-containing protein</fullName>
    </submittedName>
</protein>
<sequence>MRTNHKLMFNLLMLVCGLFIASFAHAALYSCTDPIYGVNGTGGYGTTYTSNSCLNGHTANASSSIVTSNAVLHATAAQVSDLITSRLENLRNPQNQRVASAQNILGSGVSSGDSLGAISVWANGSWQKIKNDFTSTAFDGHVATAMVGADTVWKDYDMIVGLAFGWEDQGINTTFNSGKQDATGWSLTPYASWMIDNNWSVTMYGGYSWLDYDLSRRDPATMGEISGSADASRWYIGGDLNLNIVRDPTRFDLYMGVMHLSEKRDDYAESGAQTLTQPSFTNHISRFRLGSTLGYLVHPMVEPYVKAALLWDFNQSNIPVASVQLIPAHASTALVFGGGFNVFLLPNVSLNFEGFTEAYRDNYDRYGVNGSILVNFG</sequence>
<evidence type="ECO:0000256" key="1">
    <source>
        <dbReference type="SAM" id="SignalP"/>
    </source>
</evidence>
<feature type="domain" description="Autotransporter" evidence="2">
    <location>
        <begin position="113"/>
        <end position="376"/>
    </location>
</feature>
<reference evidence="4" key="2">
    <citation type="journal article" date="2016" name="Genome Announc.">
        <title>Draft Genome Sequences of Two Novel Amoeba-Resistant Intranuclear Bacteria, 'Candidatus Berkiella cookevillensis' and 'Candidatus Berkiella aquae'.</title>
        <authorList>
            <person name="Mehari Y.T."/>
            <person name="Arivett B.A."/>
            <person name="Farone A.L."/>
            <person name="Gunderson J.H."/>
            <person name="Farone M.B."/>
        </authorList>
    </citation>
    <scope>NUCLEOTIDE SEQUENCE</scope>
    <source>
        <strain evidence="4">CC99</strain>
    </source>
</reference>
<dbReference type="Pfam" id="PF03797">
    <property type="entry name" value="Autotransporter"/>
    <property type="match status" value="1"/>
</dbReference>
<dbReference type="RefSeq" id="WP_057624100.1">
    <property type="nucleotide sequence ID" value="NZ_LKHV02000001.1"/>
</dbReference>
<dbReference type="Gene3D" id="2.40.128.130">
    <property type="entry name" value="Autotransporter beta-domain"/>
    <property type="match status" value="1"/>
</dbReference>
<dbReference type="PROSITE" id="PS51257">
    <property type="entry name" value="PROKAR_LIPOPROTEIN"/>
    <property type="match status" value="1"/>
</dbReference>
<comment type="caution">
    <text evidence="3">The sequence shown here is derived from an EMBL/GenBank/DDBJ whole genome shotgun (WGS) entry which is preliminary data.</text>
</comment>
<reference evidence="4" key="3">
    <citation type="submission" date="2021-06" db="EMBL/GenBank/DDBJ databases">
        <title>Genomic Description and Analysis of Intracellular Bacteria, Candidatus Berkiella cookevillensis and Candidatus Berkiella aquae.</title>
        <authorList>
            <person name="Kidane D.T."/>
            <person name="Mehari Y.T."/>
            <person name="Rice F.C."/>
            <person name="Arivett B.A."/>
            <person name="Farone A.L."/>
            <person name="Berk S.G."/>
            <person name="Farone M.B."/>
        </authorList>
    </citation>
    <scope>NUCLEOTIDE SEQUENCE</scope>
    <source>
        <strain evidence="4">CC99</strain>
    </source>
</reference>
<keyword evidence="5" id="KW-1185">Reference proteome</keyword>
<organism evidence="3">
    <name type="scientific">Candidatus Berkiella cookevillensis</name>
    <dbReference type="NCBI Taxonomy" id="437022"/>
    <lineage>
        <taxon>Bacteria</taxon>
        <taxon>Pseudomonadati</taxon>
        <taxon>Pseudomonadota</taxon>
        <taxon>Gammaproteobacteria</taxon>
        <taxon>Candidatus Berkiellales</taxon>
        <taxon>Candidatus Berkiellaceae</taxon>
        <taxon>Candidatus Berkiella</taxon>
    </lineage>
</organism>
<dbReference type="InterPro" id="IPR036709">
    <property type="entry name" value="Autotransporte_beta_dom_sf"/>
</dbReference>
<evidence type="ECO:0000313" key="3">
    <source>
        <dbReference type="EMBL" id="KRG18983.1"/>
    </source>
</evidence>
<dbReference type="OrthoDB" id="5292073at2"/>
<evidence type="ECO:0000313" key="4">
    <source>
        <dbReference type="EMBL" id="MCS5709334.1"/>
    </source>
</evidence>
<dbReference type="SMART" id="SM00869">
    <property type="entry name" value="Autotransporter"/>
    <property type="match status" value="1"/>
</dbReference>
<gene>
    <name evidence="3" type="ORF">CC99x_00971</name>
    <name evidence="4" type="ORF">CC99x_010495</name>
</gene>